<evidence type="ECO:0000256" key="4">
    <source>
        <dbReference type="SAM" id="MobiDB-lite"/>
    </source>
</evidence>
<feature type="compositionally biased region" description="Low complexity" evidence="4">
    <location>
        <begin position="237"/>
        <end position="253"/>
    </location>
</feature>
<feature type="compositionally biased region" description="Polar residues" evidence="4">
    <location>
        <begin position="321"/>
        <end position="331"/>
    </location>
</feature>
<feature type="compositionally biased region" description="Polar residues" evidence="4">
    <location>
        <begin position="157"/>
        <end position="172"/>
    </location>
</feature>
<keyword evidence="2 3" id="KW-0067">ATP-binding</keyword>
<keyword evidence="7" id="KW-1185">Reference proteome</keyword>
<dbReference type="InterPro" id="IPR011009">
    <property type="entry name" value="Kinase-like_dom_sf"/>
</dbReference>
<dbReference type="Gene3D" id="3.30.200.20">
    <property type="entry name" value="Phosphorylase Kinase, domain 1"/>
    <property type="match status" value="1"/>
</dbReference>
<dbReference type="InterPro" id="IPR000719">
    <property type="entry name" value="Prot_kinase_dom"/>
</dbReference>
<feature type="compositionally biased region" description="Basic and acidic residues" evidence="4">
    <location>
        <begin position="93"/>
        <end position="104"/>
    </location>
</feature>
<dbReference type="PROSITE" id="PS00107">
    <property type="entry name" value="PROTEIN_KINASE_ATP"/>
    <property type="match status" value="1"/>
</dbReference>
<dbReference type="SMART" id="SM00220">
    <property type="entry name" value="S_TKc"/>
    <property type="match status" value="1"/>
</dbReference>
<dbReference type="GO" id="GO:0005524">
    <property type="term" value="F:ATP binding"/>
    <property type="evidence" value="ECO:0007669"/>
    <property type="project" value="UniProtKB-UniRule"/>
</dbReference>
<proteinExistence type="predicted"/>
<protein>
    <submittedName>
        <fullName evidence="6">Serine/threonine-protein kinase ctr1</fullName>
    </submittedName>
</protein>
<feature type="region of interest" description="Disordered" evidence="4">
    <location>
        <begin position="37"/>
        <end position="137"/>
    </location>
</feature>
<dbReference type="Proteomes" id="UP000735302">
    <property type="component" value="Unassembled WGS sequence"/>
</dbReference>
<feature type="compositionally biased region" description="Low complexity" evidence="4">
    <location>
        <begin position="396"/>
        <end position="408"/>
    </location>
</feature>
<keyword evidence="6" id="KW-0808">Transferase</keyword>
<dbReference type="InterPro" id="IPR017441">
    <property type="entry name" value="Protein_kinase_ATP_BS"/>
</dbReference>
<dbReference type="PANTHER" id="PTHR44329:SF298">
    <property type="entry name" value="MIXED LINEAGE KINASE DOMAIN-LIKE PROTEIN"/>
    <property type="match status" value="1"/>
</dbReference>
<dbReference type="GO" id="GO:0004672">
    <property type="term" value="F:protein kinase activity"/>
    <property type="evidence" value="ECO:0007669"/>
    <property type="project" value="InterPro"/>
</dbReference>
<feature type="compositionally biased region" description="Low complexity" evidence="4">
    <location>
        <begin position="273"/>
        <end position="288"/>
    </location>
</feature>
<sequence>MVEDELEKGCRDGLVQMPRTYVDNAANRRLGRVGMSVGSAVQSSRKASVPRTYVDNRTNRELGRAGLPVGSAVHSNGTSSQRPSSTSSSSRRTYVDNRTNRELGRVGLPVGTAVHSPGASSQRPVSMSGHGRTYVDNRTNRELGRVGLPVGAAVHSKGNSSHRPSSTGSSAKTYVDNPMNRELGRVGLPVGTAVHSKAASRPPSSSACSSARTYVDNPMNRELGRVGLPVGTAVLSKAASTPSSSSSSPTPKTYVDNPMNRELGRVGLPVGTAAHSKAASRPSSSSDSPTPKTYVDNPMNRELGRVGLPIGTAVHSKAASRPSSNSDSPTPKTYVDNPMNRKLGRVGLPIGTAVHSKAVSRPSSSSDSSSPRTYVDNPMNRELGRVGQPVGTAVHSKAASRPSSSSARKVYKDNDFNRKHNRVGLPLGSKPVRKTSGLVYQDCALNRHLGRVGLPLGSRTQYRKKLPTIRRYLMPAECGYDDKISEKETYSEDDSRFEEAILRSFYDDNDQEIDEQFDNDCNHVMEALNKIRQEDLWVESEGRSIRSSAKITDPLYESLLLQENIKFEDLDIKDKIGHGGFGDVYFAVYKPNSVVVAVKILKQTCLTPKHLELFQTEITNHRQLNHPNIVKLYGPCFDRDVTAFIMEYMRTSLYESIHIFEDDLQLHHKLKILKDITSGLAYLHSLPCIHGDLKTQNVLLNNVPGWHEYDNNQPVIAKLTDFGFSLLTSNTHSSLLKKNVPVGTTLQFAPPEVMRHQSLNYLEFCKVDIYTMGMLIMELVVEEIPFDGLSNDELIHLVGDLGTKPAPPPGLVLDRTLEDMLHTCWSFDPDERPDAEDLVAIVHSISALLV</sequence>
<evidence type="ECO:0000259" key="5">
    <source>
        <dbReference type="PROSITE" id="PS50011"/>
    </source>
</evidence>
<comment type="caution">
    <text evidence="6">The sequence shown here is derived from an EMBL/GenBank/DDBJ whole genome shotgun (WGS) entry which is preliminary data.</text>
</comment>
<dbReference type="AlphaFoldDB" id="A0AAV4BKN4"/>
<gene>
    <name evidence="6" type="ORF">PoB_005038100</name>
</gene>
<organism evidence="6 7">
    <name type="scientific">Plakobranchus ocellatus</name>
    <dbReference type="NCBI Taxonomy" id="259542"/>
    <lineage>
        <taxon>Eukaryota</taxon>
        <taxon>Metazoa</taxon>
        <taxon>Spiralia</taxon>
        <taxon>Lophotrochozoa</taxon>
        <taxon>Mollusca</taxon>
        <taxon>Gastropoda</taxon>
        <taxon>Heterobranchia</taxon>
        <taxon>Euthyneura</taxon>
        <taxon>Panpulmonata</taxon>
        <taxon>Sacoglossa</taxon>
        <taxon>Placobranchoidea</taxon>
        <taxon>Plakobranchidae</taxon>
        <taxon>Plakobranchus</taxon>
    </lineage>
</organism>
<dbReference type="InterPro" id="IPR051681">
    <property type="entry name" value="Ser/Thr_Kinases-Pseudokinases"/>
</dbReference>
<reference evidence="6 7" key="1">
    <citation type="journal article" date="2021" name="Elife">
        <title>Chloroplast acquisition without the gene transfer in kleptoplastic sea slugs, Plakobranchus ocellatus.</title>
        <authorList>
            <person name="Maeda T."/>
            <person name="Takahashi S."/>
            <person name="Yoshida T."/>
            <person name="Shimamura S."/>
            <person name="Takaki Y."/>
            <person name="Nagai Y."/>
            <person name="Toyoda A."/>
            <person name="Suzuki Y."/>
            <person name="Arimoto A."/>
            <person name="Ishii H."/>
            <person name="Satoh N."/>
            <person name="Nishiyama T."/>
            <person name="Hasebe M."/>
            <person name="Maruyama T."/>
            <person name="Minagawa J."/>
            <person name="Obokata J."/>
            <person name="Shigenobu S."/>
        </authorList>
    </citation>
    <scope>NUCLEOTIDE SEQUENCE [LARGE SCALE GENOMIC DNA]</scope>
</reference>
<name>A0AAV4BKN4_9GAST</name>
<evidence type="ECO:0000256" key="1">
    <source>
        <dbReference type="ARBA" id="ARBA00022741"/>
    </source>
</evidence>
<dbReference type="Pfam" id="PF00069">
    <property type="entry name" value="Pkinase"/>
    <property type="match status" value="1"/>
</dbReference>
<dbReference type="PROSITE" id="PS00108">
    <property type="entry name" value="PROTEIN_KINASE_ST"/>
    <property type="match status" value="1"/>
</dbReference>
<accession>A0AAV4BKN4</accession>
<evidence type="ECO:0000256" key="3">
    <source>
        <dbReference type="PROSITE-ProRule" id="PRU10141"/>
    </source>
</evidence>
<dbReference type="PROSITE" id="PS50011">
    <property type="entry name" value="PROTEIN_KINASE_DOM"/>
    <property type="match status" value="1"/>
</dbReference>
<dbReference type="Gene3D" id="1.10.510.10">
    <property type="entry name" value="Transferase(Phosphotransferase) domain 1"/>
    <property type="match status" value="1"/>
</dbReference>
<feature type="compositionally biased region" description="Low complexity" evidence="4">
    <location>
        <begin position="360"/>
        <end position="372"/>
    </location>
</feature>
<dbReference type="InterPro" id="IPR008271">
    <property type="entry name" value="Ser/Thr_kinase_AS"/>
</dbReference>
<feature type="binding site" evidence="3">
    <location>
        <position position="599"/>
    </location>
    <ligand>
        <name>ATP</name>
        <dbReference type="ChEBI" id="CHEBI:30616"/>
    </ligand>
</feature>
<dbReference type="EMBL" id="BLXT01005549">
    <property type="protein sequence ID" value="GFO23876.1"/>
    <property type="molecule type" value="Genomic_DNA"/>
</dbReference>
<feature type="domain" description="Protein kinase" evidence="5">
    <location>
        <begin position="570"/>
        <end position="846"/>
    </location>
</feature>
<dbReference type="GO" id="GO:0097527">
    <property type="term" value="P:necroptotic signaling pathway"/>
    <property type="evidence" value="ECO:0007669"/>
    <property type="project" value="TreeGrafter"/>
</dbReference>
<feature type="compositionally biased region" description="Low complexity" evidence="4">
    <location>
        <begin position="78"/>
        <end position="92"/>
    </location>
</feature>
<feature type="region of interest" description="Disordered" evidence="4">
    <location>
        <begin position="154"/>
        <end position="175"/>
    </location>
</feature>
<evidence type="ECO:0000313" key="6">
    <source>
        <dbReference type="EMBL" id="GFO23876.1"/>
    </source>
</evidence>
<keyword evidence="1 3" id="KW-0547">Nucleotide-binding</keyword>
<evidence type="ECO:0000256" key="2">
    <source>
        <dbReference type="ARBA" id="ARBA00022840"/>
    </source>
</evidence>
<keyword evidence="6" id="KW-0418">Kinase</keyword>
<evidence type="ECO:0000313" key="7">
    <source>
        <dbReference type="Proteomes" id="UP000735302"/>
    </source>
</evidence>
<feature type="region of interest" description="Disordered" evidence="4">
    <location>
        <begin position="237"/>
        <end position="429"/>
    </location>
</feature>
<dbReference type="SUPFAM" id="SSF56112">
    <property type="entry name" value="Protein kinase-like (PK-like)"/>
    <property type="match status" value="1"/>
</dbReference>
<dbReference type="PANTHER" id="PTHR44329">
    <property type="entry name" value="SERINE/THREONINE-PROTEIN KINASE TNNI3K-RELATED"/>
    <property type="match status" value="1"/>
</dbReference>